<comment type="caution">
    <text evidence="2">The sequence shown here is derived from an EMBL/GenBank/DDBJ whole genome shotgun (WGS) entry which is preliminary data.</text>
</comment>
<dbReference type="EMBL" id="JBHTMC010000023">
    <property type="protein sequence ID" value="MFD1264047.1"/>
    <property type="molecule type" value="Genomic_DNA"/>
</dbReference>
<proteinExistence type="predicted"/>
<keyword evidence="3" id="KW-1185">Reference proteome</keyword>
<keyword evidence="1" id="KW-0472">Membrane</keyword>
<dbReference type="RefSeq" id="WP_277834501.1">
    <property type="nucleotide sequence ID" value="NZ_JARQZE010000014.1"/>
</dbReference>
<protein>
    <submittedName>
        <fullName evidence="2">Uncharacterized protein</fullName>
    </submittedName>
</protein>
<keyword evidence="1" id="KW-0812">Transmembrane</keyword>
<evidence type="ECO:0000313" key="2">
    <source>
        <dbReference type="EMBL" id="MFD1264047.1"/>
    </source>
</evidence>
<reference evidence="3" key="1">
    <citation type="journal article" date="2019" name="Int. J. Syst. Evol. Microbiol.">
        <title>The Global Catalogue of Microorganisms (GCM) 10K type strain sequencing project: providing services to taxonomists for standard genome sequencing and annotation.</title>
        <authorList>
            <consortium name="The Broad Institute Genomics Platform"/>
            <consortium name="The Broad Institute Genome Sequencing Center for Infectious Disease"/>
            <person name="Wu L."/>
            <person name="Ma J."/>
        </authorList>
    </citation>
    <scope>NUCLEOTIDE SEQUENCE [LARGE SCALE GENOMIC DNA]</scope>
    <source>
        <strain evidence="3">CCUG 48884</strain>
    </source>
</reference>
<feature type="transmembrane region" description="Helical" evidence="1">
    <location>
        <begin position="12"/>
        <end position="42"/>
    </location>
</feature>
<feature type="transmembrane region" description="Helical" evidence="1">
    <location>
        <begin position="62"/>
        <end position="82"/>
    </location>
</feature>
<dbReference type="Proteomes" id="UP001597158">
    <property type="component" value="Unassembled WGS sequence"/>
</dbReference>
<accession>A0ABW3WDI6</accession>
<sequence>MSPKVLKIVAALSIVVGFLIALPLNNRLLLVGILLVPILKLIDDVGKRDSLFLLNLSGEDPYAIITHPWIVIIVIVAIWYFGNS</sequence>
<evidence type="ECO:0000256" key="1">
    <source>
        <dbReference type="SAM" id="Phobius"/>
    </source>
</evidence>
<evidence type="ECO:0000313" key="3">
    <source>
        <dbReference type="Proteomes" id="UP001597158"/>
    </source>
</evidence>
<gene>
    <name evidence="2" type="ORF">ACFQ4M_10680</name>
</gene>
<keyword evidence="1" id="KW-1133">Transmembrane helix</keyword>
<organism evidence="2 3">
    <name type="scientific">Thauera mechernichensis</name>
    <dbReference type="NCBI Taxonomy" id="82788"/>
    <lineage>
        <taxon>Bacteria</taxon>
        <taxon>Pseudomonadati</taxon>
        <taxon>Pseudomonadota</taxon>
        <taxon>Betaproteobacteria</taxon>
        <taxon>Rhodocyclales</taxon>
        <taxon>Zoogloeaceae</taxon>
        <taxon>Thauera</taxon>
    </lineage>
</organism>
<name>A0ABW3WDI6_9RHOO</name>